<dbReference type="Gene3D" id="1.20.1070.10">
    <property type="entry name" value="Rhodopsin 7-helix transmembrane proteins"/>
    <property type="match status" value="1"/>
</dbReference>
<feature type="transmembrane region" description="Helical" evidence="1">
    <location>
        <begin position="73"/>
        <end position="93"/>
    </location>
</feature>
<accession>A0A433QPW5</accession>
<keyword evidence="1" id="KW-1133">Transmembrane helix</keyword>
<keyword evidence="3" id="KW-1185">Reference proteome</keyword>
<feature type="transmembrane region" description="Helical" evidence="1">
    <location>
        <begin position="105"/>
        <end position="124"/>
    </location>
</feature>
<keyword evidence="1" id="KW-0812">Transmembrane</keyword>
<feature type="transmembrane region" description="Helical" evidence="1">
    <location>
        <begin position="144"/>
        <end position="165"/>
    </location>
</feature>
<dbReference type="AlphaFoldDB" id="A0A433QPW5"/>
<protein>
    <submittedName>
        <fullName evidence="2">Uncharacterized protein</fullName>
    </submittedName>
</protein>
<dbReference type="EMBL" id="RBNJ01002586">
    <property type="protein sequence ID" value="RUS31797.1"/>
    <property type="molecule type" value="Genomic_DNA"/>
</dbReference>
<gene>
    <name evidence="2" type="ORF">BC938DRAFT_477039</name>
</gene>
<name>A0A433QPW5_9FUNG</name>
<evidence type="ECO:0000313" key="3">
    <source>
        <dbReference type="Proteomes" id="UP000274822"/>
    </source>
</evidence>
<comment type="caution">
    <text evidence="2">The sequence shown here is derived from an EMBL/GenBank/DDBJ whole genome shotgun (WGS) entry which is preliminary data.</text>
</comment>
<dbReference type="Proteomes" id="UP000274822">
    <property type="component" value="Unassembled WGS sequence"/>
</dbReference>
<proteinExistence type="predicted"/>
<organism evidence="2 3">
    <name type="scientific">Jimgerdemannia flammicorona</name>
    <dbReference type="NCBI Taxonomy" id="994334"/>
    <lineage>
        <taxon>Eukaryota</taxon>
        <taxon>Fungi</taxon>
        <taxon>Fungi incertae sedis</taxon>
        <taxon>Mucoromycota</taxon>
        <taxon>Mucoromycotina</taxon>
        <taxon>Endogonomycetes</taxon>
        <taxon>Endogonales</taxon>
        <taxon>Endogonaceae</taxon>
        <taxon>Jimgerdemannia</taxon>
    </lineage>
</organism>
<sequence>MAILSGSQATIGVKLMSHWPITYLNEDFHLESEPNTSEGKVEPNPAMTDLNATNTIISPITPQLAQLTDKVGVILNCVSLACSLCTVAIYPIIRRIDRSLDKLSLRLHIYIAIANFGFGAAQIWNNLTLSSGLSCSFSTGAYVFFNLLSVFLATCLDVNLQIVFVHKNRTLTHLDVWLQRCPGARLVAGAVARRPVRLERRAAHLLVRCGPVAGVGFMALRDAVRMDPGRDGVLHRLVRHGRHGGAAGAEDDRQESGGGFLEFAPTLAEYDSVTQQDRRRKRCFSDFYVF</sequence>
<evidence type="ECO:0000313" key="2">
    <source>
        <dbReference type="EMBL" id="RUS31797.1"/>
    </source>
</evidence>
<evidence type="ECO:0000256" key="1">
    <source>
        <dbReference type="SAM" id="Phobius"/>
    </source>
</evidence>
<reference evidence="2 3" key="1">
    <citation type="journal article" date="2018" name="New Phytol.">
        <title>Phylogenomics of Endogonaceae and evolution of mycorrhizas within Mucoromycota.</title>
        <authorList>
            <person name="Chang Y."/>
            <person name="Desiro A."/>
            <person name="Na H."/>
            <person name="Sandor L."/>
            <person name="Lipzen A."/>
            <person name="Clum A."/>
            <person name="Barry K."/>
            <person name="Grigoriev I.V."/>
            <person name="Martin F.M."/>
            <person name="Stajich J.E."/>
            <person name="Smith M.E."/>
            <person name="Bonito G."/>
            <person name="Spatafora J.W."/>
        </authorList>
    </citation>
    <scope>NUCLEOTIDE SEQUENCE [LARGE SCALE GENOMIC DNA]</scope>
    <source>
        <strain evidence="2 3">AD002</strain>
    </source>
</reference>
<keyword evidence="1" id="KW-0472">Membrane</keyword>